<keyword evidence="3" id="KW-0285">Flavoprotein</keyword>
<keyword evidence="12" id="KW-1185">Reference proteome</keyword>
<feature type="binding site" evidence="9">
    <location>
        <position position="281"/>
    </location>
    <ligand>
        <name>FAD</name>
        <dbReference type="ChEBI" id="CHEBI:57692"/>
    </ligand>
</feature>
<dbReference type="PIRSF" id="PIRSF000089">
    <property type="entry name" value="Electra_flavoP_a"/>
    <property type="match status" value="1"/>
</dbReference>
<dbReference type="PANTHER" id="PTHR43153">
    <property type="entry name" value="ELECTRON TRANSFER FLAVOPROTEIN ALPHA"/>
    <property type="match status" value="1"/>
</dbReference>
<dbReference type="Gene3D" id="3.40.50.620">
    <property type="entry name" value="HUPs"/>
    <property type="match status" value="1"/>
</dbReference>
<dbReference type="Gene3D" id="3.40.50.1220">
    <property type="entry name" value="TPP-binding domain"/>
    <property type="match status" value="1"/>
</dbReference>
<dbReference type="Proteomes" id="UP000266796">
    <property type="component" value="Chromosome"/>
</dbReference>
<feature type="binding site" evidence="9">
    <location>
        <begin position="243"/>
        <end position="247"/>
    </location>
    <ligand>
        <name>FAD</name>
        <dbReference type="ChEBI" id="CHEBI:57692"/>
    </ligand>
</feature>
<evidence type="ECO:0000256" key="6">
    <source>
        <dbReference type="ARBA" id="ARBA00025649"/>
    </source>
</evidence>
<evidence type="ECO:0000256" key="5">
    <source>
        <dbReference type="ARBA" id="ARBA00022982"/>
    </source>
</evidence>
<evidence type="ECO:0000256" key="4">
    <source>
        <dbReference type="ARBA" id="ARBA00022827"/>
    </source>
</evidence>
<feature type="binding site" evidence="9">
    <location>
        <begin position="260"/>
        <end position="267"/>
    </location>
    <ligand>
        <name>FAD</name>
        <dbReference type="ChEBI" id="CHEBI:57692"/>
    </ligand>
</feature>
<dbReference type="SUPFAM" id="SSF52467">
    <property type="entry name" value="DHS-like NAD/FAD-binding domain"/>
    <property type="match status" value="1"/>
</dbReference>
<evidence type="ECO:0000256" key="9">
    <source>
        <dbReference type="PIRSR" id="PIRSR000089-1"/>
    </source>
</evidence>
<dbReference type="InterPro" id="IPR029035">
    <property type="entry name" value="DHS-like_NAD/FAD-binding_dom"/>
</dbReference>
<dbReference type="SMART" id="SM00893">
    <property type="entry name" value="ETF"/>
    <property type="match status" value="1"/>
</dbReference>
<keyword evidence="4 9" id="KW-0274">FAD</keyword>
<dbReference type="CDD" id="cd01715">
    <property type="entry name" value="ETF_alpha"/>
    <property type="match status" value="1"/>
</dbReference>
<comment type="similarity">
    <text evidence="1">Belongs to the ETF alpha-subunit/FixB family.</text>
</comment>
<evidence type="ECO:0000256" key="7">
    <source>
        <dbReference type="ARBA" id="ARBA00068674"/>
    </source>
</evidence>
<dbReference type="InterPro" id="IPR033947">
    <property type="entry name" value="ETF_alpha_N"/>
</dbReference>
<dbReference type="GO" id="GO:0050660">
    <property type="term" value="F:flavin adenine dinucleotide binding"/>
    <property type="evidence" value="ECO:0007669"/>
    <property type="project" value="InterPro"/>
</dbReference>
<comment type="function">
    <text evidence="6">The electron transfer flavoprotein serves as a specific electron acceptor for other dehydrogenases. It transfers the electrons to the main respiratory chain via ETF-ubiquinone oxidoreductase (ETF dehydrogenase).</text>
</comment>
<evidence type="ECO:0000256" key="8">
    <source>
        <dbReference type="ARBA" id="ARBA00079299"/>
    </source>
</evidence>
<comment type="cofactor">
    <cofactor evidence="9">
        <name>FAD</name>
        <dbReference type="ChEBI" id="CHEBI:57692"/>
    </cofactor>
    <text evidence="9">Binds 1 FAD per dimer.</text>
</comment>
<dbReference type="KEGG" id="kso:CKSOR_00406"/>
<keyword evidence="5" id="KW-0249">Electron transport</keyword>
<evidence type="ECO:0000313" key="12">
    <source>
        <dbReference type="Proteomes" id="UP000266796"/>
    </source>
</evidence>
<dbReference type="InterPro" id="IPR018206">
    <property type="entry name" value="ETF_asu_C_CS"/>
</dbReference>
<protein>
    <recommendedName>
        <fullName evidence="7">Electron transfer flavoprotein subunit alpha</fullName>
    </recommendedName>
    <alternativeName>
        <fullName evidence="8">Electron transfer flavoprotein large subunit</fullName>
    </alternativeName>
</protein>
<dbReference type="InterPro" id="IPR014729">
    <property type="entry name" value="Rossmann-like_a/b/a_fold"/>
</dbReference>
<evidence type="ECO:0000256" key="2">
    <source>
        <dbReference type="ARBA" id="ARBA00022448"/>
    </source>
</evidence>
<proteinExistence type="inferred from homology"/>
<dbReference type="PANTHER" id="PTHR43153:SF1">
    <property type="entry name" value="ELECTRON TRANSFER FLAVOPROTEIN SUBUNIT ALPHA, MITOCHONDRIAL"/>
    <property type="match status" value="1"/>
</dbReference>
<dbReference type="FunFam" id="3.40.50.1220:FF:000001">
    <property type="entry name" value="Electron transfer flavoprotein, alpha subunit"/>
    <property type="match status" value="1"/>
</dbReference>
<feature type="domain" description="Electron transfer flavoprotein alpha/beta-subunit N-terminal" evidence="10">
    <location>
        <begin position="3"/>
        <end position="189"/>
    </location>
</feature>
<dbReference type="GO" id="GO:0009055">
    <property type="term" value="F:electron transfer activity"/>
    <property type="evidence" value="ECO:0007669"/>
    <property type="project" value="InterPro"/>
</dbReference>
<accession>A0A3S7JA21</accession>
<dbReference type="RefSeq" id="WP_108673927.1">
    <property type="nucleotide sequence ID" value="NZ_CP025628.1"/>
</dbReference>
<gene>
    <name evidence="11" type="primary">etfA</name>
    <name evidence="11" type="ORF">CKSOR_00406</name>
</gene>
<dbReference type="PROSITE" id="PS00696">
    <property type="entry name" value="ETF_ALPHA"/>
    <property type="match status" value="1"/>
</dbReference>
<dbReference type="Pfam" id="PF00766">
    <property type="entry name" value="ETF_alpha"/>
    <property type="match status" value="1"/>
</dbReference>
<evidence type="ECO:0000256" key="3">
    <source>
        <dbReference type="ARBA" id="ARBA00022630"/>
    </source>
</evidence>
<dbReference type="InterPro" id="IPR014731">
    <property type="entry name" value="ETF_asu_C"/>
</dbReference>
<dbReference type="AlphaFoldDB" id="A0A3S7JA21"/>
<keyword evidence="2" id="KW-0813">Transport</keyword>
<dbReference type="Pfam" id="PF01012">
    <property type="entry name" value="ETF"/>
    <property type="match status" value="1"/>
</dbReference>
<dbReference type="InterPro" id="IPR001308">
    <property type="entry name" value="ETF_a/FixB"/>
</dbReference>
<sequence length="311" mass="34479">MTVLIIAEYNNNQLESSTISTINAAKLIENDIHLMICGSNLKNLILNIHKLDTVSKIIIIENDNYFYISAETMTKEILNIYKKYEYILFASTSFGKDIAPRLAALLDVSPISNVIDIKSPNIFLRQIYSGKFLIEVEINEPIKILTICTSSFSSHINYDNDNIFLEYLNHKFEPYPYKNLINKSIVSNEKNFSNSNIIVSGGYGIGSAENFNNLIQKLAKKLNGAAGASKAAVDAGYADNNLQIGQTGKTVSPDIYIAIGISGAIQHIVGMKQSKIIIAINQDPEANIFKIADYGMIGDLFEIIPLIIEKI</sequence>
<dbReference type="SUPFAM" id="SSF52402">
    <property type="entry name" value="Adenine nucleotide alpha hydrolases-like"/>
    <property type="match status" value="1"/>
</dbReference>
<dbReference type="GO" id="GO:0033539">
    <property type="term" value="P:fatty acid beta-oxidation using acyl-CoA dehydrogenase"/>
    <property type="evidence" value="ECO:0007669"/>
    <property type="project" value="TreeGrafter"/>
</dbReference>
<evidence type="ECO:0000259" key="10">
    <source>
        <dbReference type="SMART" id="SM00893"/>
    </source>
</evidence>
<name>A0A3S7JA21_9PROT</name>
<dbReference type="InterPro" id="IPR014730">
    <property type="entry name" value="ETF_a/b_N"/>
</dbReference>
<dbReference type="EMBL" id="CP025628">
    <property type="protein sequence ID" value="AWD32522.1"/>
    <property type="molecule type" value="Genomic_DNA"/>
</dbReference>
<evidence type="ECO:0000256" key="1">
    <source>
        <dbReference type="ARBA" id="ARBA00005817"/>
    </source>
</evidence>
<evidence type="ECO:0000313" key="11">
    <source>
        <dbReference type="EMBL" id="AWD32522.1"/>
    </source>
</evidence>
<organism evidence="11 12">
    <name type="scientific">Candidatus Kinetoplastidibacterium kentomonadis</name>
    <dbReference type="NCBI Taxonomy" id="1576550"/>
    <lineage>
        <taxon>Bacteria</taxon>
        <taxon>Pseudomonadati</taxon>
        <taxon>Pseudomonadota</taxon>
        <taxon>Betaproteobacteria</taxon>
        <taxon>Candidatus Kinetoplastidibacterium</taxon>
    </lineage>
</organism>
<reference evidence="11 12" key="1">
    <citation type="journal article" date="2018" name="Parasitology">
        <title>The reduced genome of Candidatus Kinetoplastibacterium sorsogonicusi, the endosymbiont of Kentomonas sorsogonicus (Trypanosomatidae): loss of the haem-synthesis pathway.</title>
        <authorList>
            <person name="Silva F.M."/>
            <person name="Kostygov A.Y."/>
            <person name="Spodareva V.V."/>
            <person name="Butenko A."/>
            <person name="Tossou R."/>
            <person name="Lukes J."/>
            <person name="Yurchenko V."/>
            <person name="Alves J.M.P."/>
        </authorList>
    </citation>
    <scope>NUCLEOTIDE SEQUENCE [LARGE SCALE GENOMIC DNA]</scope>
    <source>
        <strain evidence="11 12">MF-08</strain>
    </source>
</reference>